<evidence type="ECO:0000313" key="1">
    <source>
        <dbReference type="EMBL" id="KAB1199124.1"/>
    </source>
</evidence>
<protein>
    <submittedName>
        <fullName evidence="1">Uncharacterized protein</fullName>
    </submittedName>
</protein>
<proteinExistence type="predicted"/>
<reference evidence="1 2" key="1">
    <citation type="journal article" date="2019" name="Plant Biotechnol. J.">
        <title>The red bayberry genome and genetic basis of sex determination.</title>
        <authorList>
            <person name="Jia H.M."/>
            <person name="Jia H.J."/>
            <person name="Cai Q.L."/>
            <person name="Wang Y."/>
            <person name="Zhao H.B."/>
            <person name="Yang W.F."/>
            <person name="Wang G.Y."/>
            <person name="Li Y.H."/>
            <person name="Zhan D.L."/>
            <person name="Shen Y.T."/>
            <person name="Niu Q.F."/>
            <person name="Chang L."/>
            <person name="Qiu J."/>
            <person name="Zhao L."/>
            <person name="Xie H.B."/>
            <person name="Fu W.Y."/>
            <person name="Jin J."/>
            <person name="Li X.W."/>
            <person name="Jiao Y."/>
            <person name="Zhou C.C."/>
            <person name="Tu T."/>
            <person name="Chai C.Y."/>
            <person name="Gao J.L."/>
            <person name="Fan L.J."/>
            <person name="van de Weg E."/>
            <person name="Wang J.Y."/>
            <person name="Gao Z.S."/>
        </authorList>
    </citation>
    <scope>NUCLEOTIDE SEQUENCE [LARGE SCALE GENOMIC DNA]</scope>
    <source>
        <tissue evidence="1">Leaves</tissue>
    </source>
</reference>
<organism evidence="1 2">
    <name type="scientific">Morella rubra</name>
    <name type="common">Chinese bayberry</name>
    <dbReference type="NCBI Taxonomy" id="262757"/>
    <lineage>
        <taxon>Eukaryota</taxon>
        <taxon>Viridiplantae</taxon>
        <taxon>Streptophyta</taxon>
        <taxon>Embryophyta</taxon>
        <taxon>Tracheophyta</taxon>
        <taxon>Spermatophyta</taxon>
        <taxon>Magnoliopsida</taxon>
        <taxon>eudicotyledons</taxon>
        <taxon>Gunneridae</taxon>
        <taxon>Pentapetalae</taxon>
        <taxon>rosids</taxon>
        <taxon>fabids</taxon>
        <taxon>Fagales</taxon>
        <taxon>Myricaceae</taxon>
        <taxon>Morella</taxon>
    </lineage>
</organism>
<comment type="caution">
    <text evidence="1">The sequence shown here is derived from an EMBL/GenBank/DDBJ whole genome shotgun (WGS) entry which is preliminary data.</text>
</comment>
<gene>
    <name evidence="1" type="ORF">CJ030_MR0G027292</name>
</gene>
<dbReference type="Proteomes" id="UP000516437">
    <property type="component" value="Unassembled WGS sequence"/>
</dbReference>
<evidence type="ECO:0000313" key="2">
    <source>
        <dbReference type="Proteomes" id="UP000516437"/>
    </source>
</evidence>
<sequence>MERTDADKIKGIVVCVVIPPVFANLATAKITGKGFESVHRERGFDTGGSNHVWLEYLELQPGKQYWNREEEGEASDLRISFTTYGYRAEKRVILEKFGAYLIRNTEERA</sequence>
<keyword evidence="2" id="KW-1185">Reference proteome</keyword>
<name>A0A6A1UEE9_9ROSI</name>
<dbReference type="EMBL" id="RXIC02000495">
    <property type="protein sequence ID" value="KAB1199124.1"/>
    <property type="molecule type" value="Genomic_DNA"/>
</dbReference>
<dbReference type="AlphaFoldDB" id="A0A6A1UEE9"/>
<accession>A0A6A1UEE9</accession>